<keyword evidence="3" id="KW-1185">Reference proteome</keyword>
<accession>A0ABT8X2M0</accession>
<protein>
    <submittedName>
        <fullName evidence="2">Transposase</fullName>
    </submittedName>
</protein>
<reference evidence="2" key="1">
    <citation type="submission" date="2023-07" db="EMBL/GenBank/DDBJ databases">
        <title>Two novel species in the genus Flavivirga.</title>
        <authorList>
            <person name="Kwon K."/>
        </authorList>
    </citation>
    <scope>NUCLEOTIDE SEQUENCE</scope>
    <source>
        <strain evidence="2">KACC 14157</strain>
    </source>
</reference>
<evidence type="ECO:0000259" key="1">
    <source>
        <dbReference type="Pfam" id="PF13358"/>
    </source>
</evidence>
<dbReference type="EMBL" id="JAUOEM010000004">
    <property type="protein sequence ID" value="MDO5988169.1"/>
    <property type="molecule type" value="Genomic_DNA"/>
</dbReference>
<evidence type="ECO:0000313" key="3">
    <source>
        <dbReference type="Proteomes" id="UP001176891"/>
    </source>
</evidence>
<name>A0ABT8X2M0_9FLAO</name>
<sequence>MVYLDKSGFAMDAPRSNGYSLKGKRCYAGKDWHARGWVNAIGAIVGFNLFNVCLFDCYINADVFYAWLTQELLPNIPNNAVIVLDNAAFHERNDALKAIEKAGHTPVFLPPYSPDLNPIEKKWAQAKSIRRKFDYTHDELFYTLIYDALF</sequence>
<dbReference type="PANTHER" id="PTHR46564:SF1">
    <property type="entry name" value="TRANSPOSASE"/>
    <property type="match status" value="1"/>
</dbReference>
<gene>
    <name evidence="2" type="ORF">Q4Q39_12210</name>
</gene>
<organism evidence="2 3">
    <name type="scientific">Flavivirga amylovorans</name>
    <dbReference type="NCBI Taxonomy" id="870486"/>
    <lineage>
        <taxon>Bacteria</taxon>
        <taxon>Pseudomonadati</taxon>
        <taxon>Bacteroidota</taxon>
        <taxon>Flavobacteriia</taxon>
        <taxon>Flavobacteriales</taxon>
        <taxon>Flavobacteriaceae</taxon>
        <taxon>Flavivirga</taxon>
    </lineage>
</organism>
<dbReference type="Gene3D" id="3.30.420.10">
    <property type="entry name" value="Ribonuclease H-like superfamily/Ribonuclease H"/>
    <property type="match status" value="1"/>
</dbReference>
<evidence type="ECO:0000313" key="2">
    <source>
        <dbReference type="EMBL" id="MDO5988169.1"/>
    </source>
</evidence>
<dbReference type="Proteomes" id="UP001176891">
    <property type="component" value="Unassembled WGS sequence"/>
</dbReference>
<feature type="domain" description="Tc1-like transposase DDE" evidence="1">
    <location>
        <begin position="1"/>
        <end position="132"/>
    </location>
</feature>
<dbReference type="Pfam" id="PF13358">
    <property type="entry name" value="DDE_3"/>
    <property type="match status" value="1"/>
</dbReference>
<proteinExistence type="predicted"/>
<dbReference type="InterPro" id="IPR038717">
    <property type="entry name" value="Tc1-like_DDE_dom"/>
</dbReference>
<comment type="caution">
    <text evidence="2">The sequence shown here is derived from an EMBL/GenBank/DDBJ whole genome shotgun (WGS) entry which is preliminary data.</text>
</comment>
<dbReference type="InterPro" id="IPR036397">
    <property type="entry name" value="RNaseH_sf"/>
</dbReference>
<dbReference type="PANTHER" id="PTHR46564">
    <property type="entry name" value="TRANSPOSASE"/>
    <property type="match status" value="1"/>
</dbReference>